<dbReference type="Gene3D" id="3.40.50.2000">
    <property type="entry name" value="Glycogen Phosphorylase B"/>
    <property type="match status" value="2"/>
</dbReference>
<evidence type="ECO:0000256" key="1">
    <source>
        <dbReference type="ARBA" id="ARBA00004370"/>
    </source>
</evidence>
<protein>
    <recommendedName>
        <fullName evidence="3">glucuronosyltransferase</fullName>
        <ecNumber evidence="3">2.4.1.17</ecNumber>
    </recommendedName>
</protein>
<dbReference type="PANTHER" id="PTHR48043">
    <property type="entry name" value="EG:EG0003.4 PROTEIN-RELATED"/>
    <property type="match status" value="1"/>
</dbReference>
<dbReference type="InterPro" id="IPR050271">
    <property type="entry name" value="UDP-glycosyltransferase"/>
</dbReference>
<proteinExistence type="inferred from homology"/>
<reference evidence="11" key="1">
    <citation type="submission" date="2020-06" db="EMBL/GenBank/DDBJ databases">
        <authorList>
            <consortium name="Wellcome Sanger Institute Data Sharing"/>
        </authorList>
    </citation>
    <scope>NUCLEOTIDE SEQUENCE [LARGE SCALE GENOMIC DNA]</scope>
</reference>
<evidence type="ECO:0000256" key="6">
    <source>
        <dbReference type="ARBA" id="ARBA00022692"/>
    </source>
</evidence>
<evidence type="ECO:0000256" key="2">
    <source>
        <dbReference type="ARBA" id="ARBA00009995"/>
    </source>
</evidence>
<reference evidence="11" key="3">
    <citation type="submission" date="2025-09" db="UniProtKB">
        <authorList>
            <consortium name="Ensembl"/>
        </authorList>
    </citation>
    <scope>IDENTIFICATION</scope>
</reference>
<gene>
    <name evidence="11" type="primary">LOC114469348</name>
</gene>
<comment type="subcellular location">
    <subcellularLocation>
        <location evidence="1">Membrane</location>
    </subcellularLocation>
</comment>
<dbReference type="Proteomes" id="UP000694680">
    <property type="component" value="Chromosome 9"/>
</dbReference>
<dbReference type="CDD" id="cd03784">
    <property type="entry name" value="GT1_Gtf-like"/>
    <property type="match status" value="1"/>
</dbReference>
<keyword evidence="7 10" id="KW-1133">Transmembrane helix</keyword>
<evidence type="ECO:0000256" key="9">
    <source>
        <dbReference type="RuleBase" id="RU003718"/>
    </source>
</evidence>
<dbReference type="OrthoDB" id="5835829at2759"/>
<dbReference type="PANTHER" id="PTHR48043:SF140">
    <property type="entry name" value="UDP-GLUCURONOSYLTRANSFERASE 2A1"/>
    <property type="match status" value="1"/>
</dbReference>
<dbReference type="EC" id="2.4.1.17" evidence="3"/>
<comment type="similarity">
    <text evidence="2 9">Belongs to the UDP-glycosyltransferase family.</text>
</comment>
<name>A0A8C5HMM7_GOUWI</name>
<dbReference type="GeneID" id="114469348"/>
<dbReference type="FunFam" id="3.40.50.2000:FF:000081">
    <property type="entry name" value="UDP-glucuronosyltransferase 2A2"/>
    <property type="match status" value="1"/>
</dbReference>
<keyword evidence="12" id="KW-1185">Reference proteome</keyword>
<evidence type="ECO:0000256" key="8">
    <source>
        <dbReference type="ARBA" id="ARBA00023136"/>
    </source>
</evidence>
<dbReference type="RefSeq" id="XP_028312578.1">
    <property type="nucleotide sequence ID" value="XM_028456777.1"/>
</dbReference>
<evidence type="ECO:0000256" key="5">
    <source>
        <dbReference type="ARBA" id="ARBA00022679"/>
    </source>
</evidence>
<keyword evidence="5 9" id="KW-0808">Transferase</keyword>
<evidence type="ECO:0000256" key="7">
    <source>
        <dbReference type="ARBA" id="ARBA00022989"/>
    </source>
</evidence>
<evidence type="ECO:0000313" key="11">
    <source>
        <dbReference type="Ensembl" id="ENSGWIP00000047926.1"/>
    </source>
</evidence>
<organism evidence="11 12">
    <name type="scientific">Gouania willdenowi</name>
    <name type="common">Blunt-snouted clingfish</name>
    <name type="synonym">Lepadogaster willdenowi</name>
    <dbReference type="NCBI Taxonomy" id="441366"/>
    <lineage>
        <taxon>Eukaryota</taxon>
        <taxon>Metazoa</taxon>
        <taxon>Chordata</taxon>
        <taxon>Craniata</taxon>
        <taxon>Vertebrata</taxon>
        <taxon>Euteleostomi</taxon>
        <taxon>Actinopterygii</taxon>
        <taxon>Neopterygii</taxon>
        <taxon>Teleostei</taxon>
        <taxon>Neoteleostei</taxon>
        <taxon>Acanthomorphata</taxon>
        <taxon>Ovalentaria</taxon>
        <taxon>Blenniimorphae</taxon>
        <taxon>Blenniiformes</taxon>
        <taxon>Gobiesocoidei</taxon>
        <taxon>Gobiesocidae</taxon>
        <taxon>Gobiesocinae</taxon>
        <taxon>Gouania</taxon>
    </lineage>
</organism>
<dbReference type="GO" id="GO:0015020">
    <property type="term" value="F:glucuronosyltransferase activity"/>
    <property type="evidence" value="ECO:0007669"/>
    <property type="project" value="UniProtKB-EC"/>
</dbReference>
<evidence type="ECO:0000256" key="10">
    <source>
        <dbReference type="SAM" id="Phobius"/>
    </source>
</evidence>
<evidence type="ECO:0000256" key="3">
    <source>
        <dbReference type="ARBA" id="ARBA00012544"/>
    </source>
</evidence>
<dbReference type="PROSITE" id="PS00375">
    <property type="entry name" value="UDPGT"/>
    <property type="match status" value="1"/>
</dbReference>
<dbReference type="AlphaFoldDB" id="A0A8C5HMM7"/>
<dbReference type="InterPro" id="IPR002213">
    <property type="entry name" value="UDP_glucos_trans"/>
</dbReference>
<evidence type="ECO:0000256" key="4">
    <source>
        <dbReference type="ARBA" id="ARBA00022676"/>
    </source>
</evidence>
<keyword evidence="6 10" id="KW-0812">Transmembrane</keyword>
<accession>A0A8C5HMM7</accession>
<dbReference type="Ensembl" id="ENSGWIT00000051840.1">
    <property type="protein sequence ID" value="ENSGWIP00000047926.1"/>
    <property type="gene ID" value="ENSGWIG00000023549.1"/>
</dbReference>
<reference evidence="11" key="2">
    <citation type="submission" date="2025-08" db="UniProtKB">
        <authorList>
            <consortium name="Ensembl"/>
        </authorList>
    </citation>
    <scope>IDENTIFICATION</scope>
</reference>
<feature type="transmembrane region" description="Helical" evidence="10">
    <location>
        <begin position="536"/>
        <end position="559"/>
    </location>
</feature>
<dbReference type="SUPFAM" id="SSF53756">
    <property type="entry name" value="UDP-Glycosyltransferase/glycogen phosphorylase"/>
    <property type="match status" value="1"/>
</dbReference>
<sequence length="574" mass="66052">MVYTLSTQHVTQTPKPEFTTLGLIIIFYTSAHKDSYTPDVSTVTMQPRLSYCVLLLLSVSWTAQGGKILVWYTEGSHWINMKLILDLLVDRGHQVTVLAPSVSLYMNSSETSHFDYQPFDVSFSFEEMEEYFEQFFYFSIYEIDYMNTVHAFFKYVDLMKTDVNYALGYLDGVVKSESIMKKLKEGNYDVLLSDPLLIGADLVADILDIPLVFSLRFSVAHNWERHCGQLPAPPSFVPAAMSQLTDRMDFFQRVWNFLYYASVDVAMSQVFWSATDKYYSEVKGKPTSACELMGKADIWLMRSYWDFEFPRPFLPNFKFVAGMHCRPAKPLPQDMEEFVQSSGDAGIVIFSLGSFIKNIKMERANMIASVLAEIPQKVLWRYSGTKPKTLGPNTRIYKWIPQNDLLGHPKAKVFITHGGANGLYEAIYHGVPIVGIPLFAEQPDNLVHMRAKGAGLMLNLNFMTAEDFRKAINTVINDKSYKENALRLSTIHHERPIKPREEAVFWIEHTMRHKGAKHLRVQAHELTWYQYHSLDVLGFLLSIVLLIMFIFFKSCSFCYRRCFGQRGKSKRKAE</sequence>
<dbReference type="InterPro" id="IPR035595">
    <property type="entry name" value="UDP_glycos_trans_CS"/>
</dbReference>
<dbReference type="GO" id="GO:0016020">
    <property type="term" value="C:membrane"/>
    <property type="evidence" value="ECO:0007669"/>
    <property type="project" value="UniProtKB-SubCell"/>
</dbReference>
<dbReference type="Pfam" id="PF00201">
    <property type="entry name" value="UDPGT"/>
    <property type="match status" value="1"/>
</dbReference>
<keyword evidence="4 9" id="KW-0328">Glycosyltransferase</keyword>
<evidence type="ECO:0000313" key="12">
    <source>
        <dbReference type="Proteomes" id="UP000694680"/>
    </source>
</evidence>
<keyword evidence="8 10" id="KW-0472">Membrane</keyword>
<dbReference type="FunFam" id="3.40.50.2000:FF:000001">
    <property type="entry name" value="UDP-glucuronosyltransferase"/>
    <property type="match status" value="1"/>
</dbReference>